<keyword evidence="1" id="KW-1133">Transmembrane helix</keyword>
<name>A0ABV4HQD8_9GAMM</name>
<dbReference type="EMBL" id="JBFWIC010000007">
    <property type="protein sequence ID" value="MEZ0474408.1"/>
    <property type="molecule type" value="Genomic_DNA"/>
</dbReference>
<dbReference type="PANTHER" id="PTHR41795:SF1">
    <property type="entry name" value="EXOPOLYSACCHARIDE SYNTHESIS PROTEIN"/>
    <property type="match status" value="1"/>
</dbReference>
<dbReference type="RefSeq" id="WP_370563568.1">
    <property type="nucleotide sequence ID" value="NZ_JBFWIB010000004.1"/>
</dbReference>
<evidence type="ECO:0000313" key="2">
    <source>
        <dbReference type="EMBL" id="MEZ0474408.1"/>
    </source>
</evidence>
<sequence>MSDSNERPTPATTVAGLEGVLERLAEAARREGQVSVAEMLAAAGQRSFGPLLLVPGLIVLSPLSGVPGLPSAVAVLVLLVAAQLLCRRHHVWLPKWALRRSVSAGLLQRAVRVLRPVARVADRLTRPRLRVLADAEGLALYPIALLCILIALTMPPLELVPFANSIAGAALTAFGLALITHDGLLALVAGVICATGFWLAASRMLSLA</sequence>
<keyword evidence="1" id="KW-0812">Transmembrane</keyword>
<keyword evidence="3" id="KW-1185">Reference proteome</keyword>
<keyword evidence="1" id="KW-0472">Membrane</keyword>
<reference evidence="2 3" key="1">
    <citation type="submission" date="2024-07" db="EMBL/GenBank/DDBJ databases">
        <title>Luteimonas salilacus sp. nov., isolated from the shore soil of Salt Lake in Tibet of China.</title>
        <authorList>
            <person name="Zhang X."/>
            <person name="Li A."/>
        </authorList>
    </citation>
    <scope>NUCLEOTIDE SEQUENCE [LARGE SCALE GENOMIC DNA]</scope>
    <source>
        <strain evidence="2 3">B3-2-R+30</strain>
    </source>
</reference>
<dbReference type="Proteomes" id="UP001566331">
    <property type="component" value="Unassembled WGS sequence"/>
</dbReference>
<feature type="transmembrane region" description="Helical" evidence="1">
    <location>
        <begin position="184"/>
        <end position="201"/>
    </location>
</feature>
<accession>A0ABV4HQD8</accession>
<dbReference type="Pfam" id="PF06055">
    <property type="entry name" value="ExoD"/>
    <property type="match status" value="1"/>
</dbReference>
<evidence type="ECO:0000256" key="1">
    <source>
        <dbReference type="SAM" id="Phobius"/>
    </source>
</evidence>
<gene>
    <name evidence="2" type="ORF">AB6713_07230</name>
</gene>
<proteinExistence type="predicted"/>
<feature type="transmembrane region" description="Helical" evidence="1">
    <location>
        <begin position="68"/>
        <end position="86"/>
    </location>
</feature>
<dbReference type="InterPro" id="IPR010331">
    <property type="entry name" value="ExoD"/>
</dbReference>
<dbReference type="PIRSF" id="PIRSF033239">
    <property type="entry name" value="ExoD"/>
    <property type="match status" value="1"/>
</dbReference>
<dbReference type="PANTHER" id="PTHR41795">
    <property type="entry name" value="EXOPOLYSACCHARIDE SYNTHESIS PROTEIN"/>
    <property type="match status" value="1"/>
</dbReference>
<organism evidence="2 3">
    <name type="scientific">Luteimonas salinilitoris</name>
    <dbReference type="NCBI Taxonomy" id="3237697"/>
    <lineage>
        <taxon>Bacteria</taxon>
        <taxon>Pseudomonadati</taxon>
        <taxon>Pseudomonadota</taxon>
        <taxon>Gammaproteobacteria</taxon>
        <taxon>Lysobacterales</taxon>
        <taxon>Lysobacteraceae</taxon>
        <taxon>Luteimonas</taxon>
    </lineage>
</organism>
<protein>
    <submittedName>
        <fullName evidence="2">Exopolysaccharide biosynthesis protein</fullName>
    </submittedName>
</protein>
<comment type="caution">
    <text evidence="2">The sequence shown here is derived from an EMBL/GenBank/DDBJ whole genome shotgun (WGS) entry which is preliminary data.</text>
</comment>
<evidence type="ECO:0000313" key="3">
    <source>
        <dbReference type="Proteomes" id="UP001566331"/>
    </source>
</evidence>
<feature type="transmembrane region" description="Helical" evidence="1">
    <location>
        <begin position="131"/>
        <end position="153"/>
    </location>
</feature>